<feature type="transmembrane region" description="Helical" evidence="3">
    <location>
        <begin position="206"/>
        <end position="224"/>
    </location>
</feature>
<feature type="compositionally biased region" description="Basic and acidic residues" evidence="2">
    <location>
        <begin position="1628"/>
        <end position="1644"/>
    </location>
</feature>
<feature type="region of interest" description="Disordered" evidence="2">
    <location>
        <begin position="1392"/>
        <end position="1471"/>
    </location>
</feature>
<feature type="transmembrane region" description="Helical" evidence="3">
    <location>
        <begin position="946"/>
        <end position="969"/>
    </location>
</feature>
<feature type="region of interest" description="Disordered" evidence="2">
    <location>
        <begin position="486"/>
        <end position="509"/>
    </location>
</feature>
<dbReference type="Pfam" id="PF23188">
    <property type="entry name" value="THU_Piezo1"/>
    <property type="match status" value="2"/>
</dbReference>
<evidence type="ECO:0000256" key="1">
    <source>
        <dbReference type="SAM" id="Coils"/>
    </source>
</evidence>
<feature type="domain" description="Piezo TM1-24" evidence="6">
    <location>
        <begin position="352"/>
        <end position="661"/>
    </location>
</feature>
<feature type="transmembrane region" description="Helical" evidence="3">
    <location>
        <begin position="1139"/>
        <end position="1161"/>
    </location>
</feature>
<dbReference type="EMBL" id="JI163856">
    <property type="protein sequence ID" value="ADY39827.1"/>
    <property type="molecule type" value="mRNA"/>
</dbReference>
<accession>F1KPM3</accession>
<feature type="domain" description="Piezo transmembrane helical unit" evidence="5">
    <location>
        <begin position="1870"/>
        <end position="1988"/>
    </location>
</feature>
<dbReference type="GO" id="GO:0008381">
    <property type="term" value="F:mechanosensitive monoatomic ion channel activity"/>
    <property type="evidence" value="ECO:0007669"/>
    <property type="project" value="InterPro"/>
</dbReference>
<feature type="transmembrane region" description="Helical" evidence="3">
    <location>
        <begin position="415"/>
        <end position="432"/>
    </location>
</feature>
<protein>
    <submittedName>
        <fullName evidence="7">Protein FAM38A</fullName>
    </submittedName>
</protein>
<dbReference type="InterPro" id="IPR031805">
    <property type="entry name" value="Piezo_TM25-28"/>
</dbReference>
<keyword evidence="3" id="KW-0812">Transmembrane</keyword>
<dbReference type="PROSITE" id="PS51257">
    <property type="entry name" value="PROKAR_LIPOPROTEIN"/>
    <property type="match status" value="1"/>
</dbReference>
<dbReference type="InterPro" id="IPR056769">
    <property type="entry name" value="Piezo_TM1-24"/>
</dbReference>
<feature type="transmembrane region" description="Helical" evidence="3">
    <location>
        <begin position="121"/>
        <end position="140"/>
    </location>
</feature>
<feature type="transmembrane region" description="Helical" evidence="3">
    <location>
        <begin position="180"/>
        <end position="200"/>
    </location>
</feature>
<dbReference type="Pfam" id="PF24871">
    <property type="entry name" value="Piezo_TM1-24"/>
    <property type="match status" value="2"/>
</dbReference>
<feature type="transmembrane region" description="Helical" evidence="3">
    <location>
        <begin position="981"/>
        <end position="1004"/>
    </location>
</feature>
<feature type="transmembrane region" description="Helical" evidence="3">
    <location>
        <begin position="2097"/>
        <end position="2116"/>
    </location>
</feature>
<feature type="transmembrane region" description="Helical" evidence="3">
    <location>
        <begin position="236"/>
        <end position="253"/>
    </location>
</feature>
<keyword evidence="1" id="KW-0175">Coiled coil</keyword>
<feature type="region of interest" description="Disordered" evidence="2">
    <location>
        <begin position="1603"/>
        <end position="1663"/>
    </location>
</feature>
<feature type="transmembrane region" description="Helical" evidence="3">
    <location>
        <begin position="60"/>
        <end position="83"/>
    </location>
</feature>
<feature type="transmembrane region" description="Helical" evidence="3">
    <location>
        <begin position="1116"/>
        <end position="1133"/>
    </location>
</feature>
<feature type="domain" description="Piezo TM25-28" evidence="4">
    <location>
        <begin position="1095"/>
        <end position="1332"/>
    </location>
</feature>
<feature type="transmembrane region" description="Helical" evidence="3">
    <location>
        <begin position="1173"/>
        <end position="1196"/>
    </location>
</feature>
<feature type="coiled-coil region" evidence="1">
    <location>
        <begin position="1285"/>
        <end position="1312"/>
    </location>
</feature>
<feature type="transmembrane region" description="Helical" evidence="3">
    <location>
        <begin position="777"/>
        <end position="802"/>
    </location>
</feature>
<feature type="compositionally biased region" description="Basic and acidic residues" evidence="2">
    <location>
        <begin position="495"/>
        <end position="507"/>
    </location>
</feature>
<feature type="transmembrane region" description="Helical" evidence="3">
    <location>
        <begin position="461"/>
        <end position="478"/>
    </location>
</feature>
<keyword evidence="3" id="KW-1133">Transmembrane helix</keyword>
<proteinExistence type="evidence at transcript level"/>
<feature type="transmembrane region" description="Helical" evidence="3">
    <location>
        <begin position="34"/>
        <end position="53"/>
    </location>
</feature>
<name>F1KPM3_ASCSU</name>
<dbReference type="InterPro" id="IPR056768">
    <property type="entry name" value="THU_Piezo"/>
</dbReference>
<feature type="transmembrane region" description="Helical" evidence="3">
    <location>
        <begin position="530"/>
        <end position="548"/>
    </location>
</feature>
<sequence length="2202" mass="252132">MPFDQRAYFLLYYALLPIVLVTACTLRINIFSFFYGLFLLFLPFSLSSLNSDLGHPKKFLLCLTLSSFVFTLAQIAFNAVTWIDVPEENEFHGCVAVEDRLREFGLERLSLNNLVDTIGSLAPNVIVFITASLLVIRILLTEHQKDRNLLTVELEKIRESDGQLQSQILRIISNAKWSSLMTQLHDVLFCIMLAIAGAIHPSLLSAVYFLISVVIVICWAFDYTPTSAQFRTLRQYVLVLSGFHVALIYLYQMPTMRTFCEPLSTIARLFGLVYLKPTKCDPQPSIRVTPYWPWSQMLSPYAYLLLYSLVAIQLRVVQYSGLQKSDYAEEQSLYLAQSQLGGLTNEKSFPSVTKRNLMEQTYNMARSQSYVLMLFVMMAWSLLYHSWLTFVLMIVSCVVWMYPNSQRFCLKISPYIAVYAQALVLIQFVYGLDLTQAELPDEKPVFLRQIGLEKSRLSPPWRPILLKFTFTVLFWVTVKQRTKERRRGDDEEIETPEKAEIDAESPLKGEQPLQSSLTAINPAVSYLRHLVTKYWVVVNLCLLLAISLQNPVVFYRIIYMAFFQIFVNCFQISFPTWRKSLYAFWTFMVAYCMFVLSLIYTYQFHGFPQLYQQYLGMSEDVLRSFGLERFSSGQLFIRLLTPISFLIFTLVQMNFFHENLMERTGKWEKAFYHNQSRLSTMLGKFHKRHGGLLNIVKVAISPSATSGKDEEILDGKVDSSPKASVKIRIEEPEEERNFPRVKEYIDIIGERCRSFADYHELIVNYTWRFIEIHIDKAIAFMMLHICVSEISAMNIPYIIYIATTLRKPTHTKRLGFSTGIWTSLIIIFKMIYQMEFIKEENLSVFCEDVFGLNDTVHAPEWIGLHKTDKIFSYTRDYILLTILFAFRSIVELRQSLYRYEHGDLTPIRGVLFNNITRKDADIDMCNCLKYFANFFFYRFGLEMCRVTAVITIGLLSDMISVIYAAFLLATLSLKRETIAQIWPYSTTCLAVSFAWQYILCVGIPKAFCHVYPWTNWDHNMIEWLFLPDFMIPPNPVKLYADFFLLLFMSLQLRVFRIEASEHDYIGGSNKSVLDEGRGRRTLLKVNSEEKVEEIKNAAVPDFIGKSDTLLDHAKRIVFVHLWWLTLSMVFIAGTSRVTLFAFGYVVGCFLFLWVGNSLFLRPMRVALALLNKLILYNACVIFIKISLQVVGCVYMSQMYKNYCWVLQLFGIACLKTGVRPEKIVDPAILAECNVPHREAGIFYDGMCFMFLLIQQRIFGSEYFKHVVAEIRAQKFIASRGAEIIAKITKKQVEEAERKEDEILSKVKKKMDRIRMKHERELLKLSSAEIQREHELSLLDDDDNDASGMRTSIRSVARPSRGSCVAPNYKQRIRHRCISAELPRPSTLIYQTQKQEGGDVLSEASDTREHSAHMTELSGEPSRPTFFTPSDSVSVQFPSEDLRASTTRKRTKSISSDSKAMKRMDSMSPSGKQRIRFASRAIAGAHETVDFESGDEWSSDEEDKLEPDLLEEVGVKGLGPLQLLNYAFKKGAIKEALKESNEIEAAHARMEREMEDAFGVADHNAIRRAILRQKARRPKADYDESTFDEESITRREELPSLLRSTLGAVAAQPRGKKRSGSSALSRMPSIHDDSIREASEERSQRSGEGQEPAPPTNVGRRRSSVHPLLEAPAIAKSPSSVADAIQALAVLEMCVVEKQNRDAAEEEQMRLLGAHRSRLQQLKLRLTELARNLGTFALLFGRGVIESTIENLMSLSRDYRYIARVLTTEKELHKEMLIRVEDESDLRTALRNRRKSLVRHRCAENSKMVGIDESFVQLHRYVQSTEDSAGQSTPASKAETASIVTTKPAVKKERDHMLIRLIQALYYVLLSRSEIICYFMIVLNQMHSASILSMPLPLMTLLWGTLTVPRPSKNFWITMITYTQAMVIVKYIFQFGFFPWNKITASVHPFWPPRIIGIEKKDKYAAWDLALLMALFFHRNILKSIGLWDEKASAIVQEDTTTSRRRSSNCRATPTRLFSLTKTAIPVEADHDETSLSSRSSSSSSDGALKRKLSMMKSAAEQLINKRKVIKKTNARLNAIRRFFSVLLNPVDRFPLDLYAPMFLCDVICFLIIIFGYSGFGADAGGVDGGVTAYFEENKVPGTLVSMLYSSIRSHYSRSCNFSTKIPFRENSFSSCTCCICTCVDVLSFTGSYRSNVCYDFPV</sequence>
<dbReference type="Pfam" id="PF15917">
    <property type="entry name" value="Piezo_TM25-28"/>
    <property type="match status" value="1"/>
</dbReference>
<organism evidence="7">
    <name type="scientific">Ascaris suum</name>
    <name type="common">Pig roundworm</name>
    <name type="synonym">Ascaris lumbricoides</name>
    <dbReference type="NCBI Taxonomy" id="6253"/>
    <lineage>
        <taxon>Eukaryota</taxon>
        <taxon>Metazoa</taxon>
        <taxon>Ecdysozoa</taxon>
        <taxon>Nematoda</taxon>
        <taxon>Chromadorea</taxon>
        <taxon>Rhabditida</taxon>
        <taxon>Spirurina</taxon>
        <taxon>Ascaridomorpha</taxon>
        <taxon>Ascaridoidea</taxon>
        <taxon>Ascarididae</taxon>
        <taxon>Ascaris</taxon>
    </lineage>
</organism>
<evidence type="ECO:0000256" key="2">
    <source>
        <dbReference type="SAM" id="MobiDB-lite"/>
    </source>
</evidence>
<evidence type="ECO:0000313" key="7">
    <source>
        <dbReference type="EMBL" id="ADY39827.1"/>
    </source>
</evidence>
<evidence type="ECO:0000259" key="4">
    <source>
        <dbReference type="Pfam" id="PF15917"/>
    </source>
</evidence>
<feature type="transmembrane region" description="Helical" evidence="3">
    <location>
        <begin position="814"/>
        <end position="832"/>
    </location>
</feature>
<dbReference type="PANTHER" id="PTHR47049:SF2">
    <property type="entry name" value="PIEZO-TYPE MECHANOSENSITIVE ION CHANNEL HOMOLOG"/>
    <property type="match status" value="1"/>
</dbReference>
<keyword evidence="3" id="KW-0472">Membrane</keyword>
<dbReference type="PANTHER" id="PTHR47049">
    <property type="entry name" value="PIEZO-TYPE MECHANOSENSITIVE ION CHANNEL HOMOLOG"/>
    <property type="match status" value="1"/>
</dbReference>
<dbReference type="InterPro" id="IPR027272">
    <property type="entry name" value="Piezo"/>
</dbReference>
<evidence type="ECO:0000259" key="5">
    <source>
        <dbReference type="Pfam" id="PF23188"/>
    </source>
</evidence>
<dbReference type="GO" id="GO:0016020">
    <property type="term" value="C:membrane"/>
    <property type="evidence" value="ECO:0007669"/>
    <property type="project" value="InterPro"/>
</dbReference>
<evidence type="ECO:0000259" key="6">
    <source>
        <dbReference type="Pfam" id="PF24871"/>
    </source>
</evidence>
<feature type="transmembrane region" description="Helical" evidence="3">
    <location>
        <begin position="581"/>
        <end position="602"/>
    </location>
</feature>
<feature type="domain" description="Piezo transmembrane helical unit" evidence="5">
    <location>
        <begin position="779"/>
        <end position="890"/>
    </location>
</feature>
<feature type="domain" description="Piezo TM1-24" evidence="6">
    <location>
        <begin position="27"/>
        <end position="325"/>
    </location>
</feature>
<feature type="transmembrane region" description="Helical" evidence="3">
    <location>
        <begin position="635"/>
        <end position="656"/>
    </location>
</feature>
<feature type="transmembrane region" description="Helical" evidence="3">
    <location>
        <begin position="7"/>
        <end position="28"/>
    </location>
</feature>
<feature type="transmembrane region" description="Helical" evidence="3">
    <location>
        <begin position="554"/>
        <end position="574"/>
    </location>
</feature>
<reference evidence="7" key="1">
    <citation type="journal article" date="2011" name="Genome Res.">
        <title>Deep small RNA sequencing from the nematode Ascaris reveals conservation, functional diversification, and novel developmental profiles.</title>
        <authorList>
            <person name="Wang J."/>
            <person name="Czech B."/>
            <person name="Crunk A."/>
            <person name="Wallace A."/>
            <person name="Mitreva M."/>
            <person name="Hannon G.J."/>
            <person name="Davis R.E."/>
        </authorList>
    </citation>
    <scope>NUCLEOTIDE SEQUENCE</scope>
</reference>
<evidence type="ECO:0000256" key="3">
    <source>
        <dbReference type="SAM" id="Phobius"/>
    </source>
</evidence>
<feature type="compositionally biased region" description="Polar residues" evidence="2">
    <location>
        <begin position="1424"/>
        <end position="1436"/>
    </location>
</feature>
<feature type="transmembrane region" description="Helical" evidence="3">
    <location>
        <begin position="387"/>
        <end position="403"/>
    </location>
</feature>